<keyword evidence="1" id="KW-1133">Transmembrane helix</keyword>
<feature type="transmembrane region" description="Helical" evidence="1">
    <location>
        <begin position="12"/>
        <end position="30"/>
    </location>
</feature>
<keyword evidence="1" id="KW-0472">Membrane</keyword>
<reference evidence="2 3" key="1">
    <citation type="submission" date="2016-10" db="EMBL/GenBank/DDBJ databases">
        <authorList>
            <person name="de Groot N.N."/>
        </authorList>
    </citation>
    <scope>NUCLEOTIDE SEQUENCE [LARGE SCALE GENOMIC DNA]</scope>
    <source>
        <strain evidence="2 3">DSM 527</strain>
    </source>
</reference>
<dbReference type="EMBL" id="FNBN01000001">
    <property type="protein sequence ID" value="SDF20013.1"/>
    <property type="molecule type" value="Genomic_DNA"/>
</dbReference>
<feature type="transmembrane region" description="Helical" evidence="1">
    <location>
        <begin position="65"/>
        <end position="84"/>
    </location>
</feature>
<evidence type="ECO:0000313" key="3">
    <source>
        <dbReference type="Proteomes" id="UP000199045"/>
    </source>
</evidence>
<accession>A0A1G7J541</accession>
<keyword evidence="1" id="KW-0812">Transmembrane</keyword>
<protein>
    <submittedName>
        <fullName evidence="2">Uncharacterized protein</fullName>
    </submittedName>
</protein>
<proteinExistence type="predicted"/>
<feature type="transmembrane region" description="Helical" evidence="1">
    <location>
        <begin position="36"/>
        <end position="53"/>
    </location>
</feature>
<dbReference type="RefSeq" id="WP_143011366.1">
    <property type="nucleotide sequence ID" value="NZ_FNBN01000001.1"/>
</dbReference>
<name>A0A1G7J541_CHIFI</name>
<evidence type="ECO:0000256" key="1">
    <source>
        <dbReference type="SAM" id="Phobius"/>
    </source>
</evidence>
<dbReference type="Proteomes" id="UP000199045">
    <property type="component" value="Unassembled WGS sequence"/>
</dbReference>
<dbReference type="OrthoDB" id="675661at2"/>
<gene>
    <name evidence="2" type="ORF">SAMN04488121_1011103</name>
</gene>
<sequence>MQQHTTSTPTKIACFVSMFAGIFAAVYAFVSRNPSTALVLGIAAIVVGGLTVVKAHKNIDDTQVATAGIFMAVVACAVALWLMYH</sequence>
<evidence type="ECO:0000313" key="2">
    <source>
        <dbReference type="EMBL" id="SDF20013.1"/>
    </source>
</evidence>
<dbReference type="AlphaFoldDB" id="A0A1G7J541"/>
<organism evidence="2 3">
    <name type="scientific">Chitinophaga filiformis</name>
    <name type="common">Myxococcus filiformis</name>
    <name type="synonym">Flexibacter filiformis</name>
    <dbReference type="NCBI Taxonomy" id="104663"/>
    <lineage>
        <taxon>Bacteria</taxon>
        <taxon>Pseudomonadati</taxon>
        <taxon>Bacteroidota</taxon>
        <taxon>Chitinophagia</taxon>
        <taxon>Chitinophagales</taxon>
        <taxon>Chitinophagaceae</taxon>
        <taxon>Chitinophaga</taxon>
    </lineage>
</organism>